<dbReference type="EMBL" id="JBFPJR010000039">
    <property type="protein sequence ID" value="MEX0429315.1"/>
    <property type="molecule type" value="Genomic_DNA"/>
</dbReference>
<gene>
    <name evidence="2" type="ORF">AB3X52_16975</name>
</gene>
<keyword evidence="1" id="KW-1133">Transmembrane helix</keyword>
<evidence type="ECO:0000256" key="1">
    <source>
        <dbReference type="SAM" id="Phobius"/>
    </source>
</evidence>
<dbReference type="Proteomes" id="UP001556631">
    <property type="component" value="Unassembled WGS sequence"/>
</dbReference>
<dbReference type="InterPro" id="IPR036913">
    <property type="entry name" value="YegP-like_sf"/>
</dbReference>
<evidence type="ECO:0000313" key="3">
    <source>
        <dbReference type="Proteomes" id="UP001556631"/>
    </source>
</evidence>
<reference evidence="2 3" key="1">
    <citation type="submission" date="2024-07" db="EMBL/GenBank/DDBJ databases">
        <authorList>
            <person name="Lee S."/>
            <person name="Kang M."/>
        </authorList>
    </citation>
    <scope>NUCLEOTIDE SEQUENCE [LARGE SCALE GENOMIC DNA]</scope>
    <source>
        <strain evidence="2 3">DS6</strain>
    </source>
</reference>
<name>A0ABV3T3E5_9ACTN</name>
<evidence type="ECO:0008006" key="4">
    <source>
        <dbReference type="Google" id="ProtNLM"/>
    </source>
</evidence>
<keyword evidence="1" id="KW-0472">Membrane</keyword>
<dbReference type="RefSeq" id="WP_367995281.1">
    <property type="nucleotide sequence ID" value="NZ_JBFPJR010000039.1"/>
</dbReference>
<keyword evidence="3" id="KW-1185">Reference proteome</keyword>
<sequence length="112" mass="12429">MTGPRPRSAREGAVELWRQDDGAWRWRWVSPDGRTTLVSHRAYDERAEAVESAQEAYPDAAVPPAEETATPRRRRVRRLAGAVVVLAGVMVGAVVLGRTRRTRATSHAGRSR</sequence>
<protein>
    <recommendedName>
        <fullName evidence="4">DUF1508 domain-containing protein</fullName>
    </recommendedName>
</protein>
<evidence type="ECO:0000313" key="2">
    <source>
        <dbReference type="EMBL" id="MEX0429315.1"/>
    </source>
</evidence>
<keyword evidence="1" id="KW-0812">Transmembrane</keyword>
<dbReference type="Gene3D" id="2.30.29.80">
    <property type="match status" value="1"/>
</dbReference>
<organism evidence="2 3">
    <name type="scientific">Nocardioides eburneus</name>
    <dbReference type="NCBI Taxonomy" id="3231482"/>
    <lineage>
        <taxon>Bacteria</taxon>
        <taxon>Bacillati</taxon>
        <taxon>Actinomycetota</taxon>
        <taxon>Actinomycetes</taxon>
        <taxon>Propionibacteriales</taxon>
        <taxon>Nocardioidaceae</taxon>
        <taxon>Nocardioides</taxon>
    </lineage>
</organism>
<accession>A0ABV3T3E5</accession>
<comment type="caution">
    <text evidence="2">The sequence shown here is derived from an EMBL/GenBank/DDBJ whole genome shotgun (WGS) entry which is preliminary data.</text>
</comment>
<proteinExistence type="predicted"/>
<dbReference type="SUPFAM" id="SSF160113">
    <property type="entry name" value="YegP-like"/>
    <property type="match status" value="1"/>
</dbReference>
<feature type="transmembrane region" description="Helical" evidence="1">
    <location>
        <begin position="79"/>
        <end position="97"/>
    </location>
</feature>